<evidence type="ECO:0000313" key="3">
    <source>
        <dbReference type="Proteomes" id="UP000251666"/>
    </source>
</evidence>
<sequence>MADKQVWTPQKAANRLSKIMEVVGSVHGGRFPVDVPMLAKEAANIFGWADPITEVTPVDIKSFDGALFPDDERKKWMLLYNSAMASPGRIRFTQAHELGHYILHRQERPAFQCSSDDMLEWEDKTIEAQADLFASFLLMPLDDFRAQVTTTVDLDLLGHCAERYGVSLTAAVLKWLNYTGENAVLILSRDGFMQWAFASRPAKRAGVFFATRKQAIEVPAGSIAVAPGVKHERRGIELPAKIWFPHAGAGTSVREMKVSSDQYDYVLSLLILPRSATVWRPDEDRFKPWEAKRPRG</sequence>
<dbReference type="PANTHER" id="PTHR43236">
    <property type="entry name" value="ANTITOXIN HIGA1"/>
    <property type="match status" value="1"/>
</dbReference>
<dbReference type="RefSeq" id="WP_208665524.1">
    <property type="nucleotide sequence ID" value="NZ_CP022201.1"/>
</dbReference>
<name>A0A2Z4ZFQ7_9PSED</name>
<reference evidence="3" key="1">
    <citation type="journal article" date="2021" name="Front. Microbiol.">
        <title>Genomic Analysis of the 1-Aminocyclopropane-1-Carboxylate Deaminase-Producing Pseudomonas thivervalensis SC5 Reveals Its Multifaceted Roles in Soil and in Beneficial Interactions With Plants.</title>
        <authorList>
            <person name="Nascimento F.X."/>
            <person name="Uron P."/>
            <person name="Glick B.R."/>
            <person name="Giachini A."/>
            <person name="Rossi M.J."/>
        </authorList>
    </citation>
    <scope>NUCLEOTIDE SEQUENCE [LARGE SCALE GENOMIC DNA]</scope>
    <source>
        <strain evidence="3">PLM3</strain>
    </source>
</reference>
<accession>A0A2Z4ZFQ7</accession>
<dbReference type="KEGG" id="pthv:CE140_20620"/>
<dbReference type="AlphaFoldDB" id="A0A2Z4ZFQ7"/>
<keyword evidence="3" id="KW-1185">Reference proteome</keyword>
<dbReference type="Proteomes" id="UP000251666">
    <property type="component" value="Chromosome"/>
</dbReference>
<dbReference type="InterPro" id="IPR052345">
    <property type="entry name" value="Rad_response_metalloprotease"/>
</dbReference>
<feature type="domain" description="IrrE N-terminal-like" evidence="1">
    <location>
        <begin position="55"/>
        <end position="173"/>
    </location>
</feature>
<dbReference type="PANTHER" id="PTHR43236:SF2">
    <property type="entry name" value="BLL0069 PROTEIN"/>
    <property type="match status" value="1"/>
</dbReference>
<gene>
    <name evidence="2" type="ORF">CEQ51_21170</name>
</gene>
<organism evidence="2 3">
    <name type="scientific">Pseudomonas thivervalensis</name>
    <dbReference type="NCBI Taxonomy" id="86265"/>
    <lineage>
        <taxon>Bacteria</taxon>
        <taxon>Pseudomonadati</taxon>
        <taxon>Pseudomonadota</taxon>
        <taxon>Gammaproteobacteria</taxon>
        <taxon>Pseudomonadales</taxon>
        <taxon>Pseudomonadaceae</taxon>
        <taxon>Pseudomonas</taxon>
    </lineage>
</organism>
<dbReference type="EMBL" id="CP022202">
    <property type="protein sequence ID" value="AXA62483.1"/>
    <property type="molecule type" value="Genomic_DNA"/>
</dbReference>
<dbReference type="InterPro" id="IPR010359">
    <property type="entry name" value="IrrE_HExxH"/>
</dbReference>
<dbReference type="Pfam" id="PF06114">
    <property type="entry name" value="Peptidase_M78"/>
    <property type="match status" value="1"/>
</dbReference>
<protein>
    <submittedName>
        <fullName evidence="2">Toxin</fullName>
    </submittedName>
</protein>
<proteinExistence type="predicted"/>
<evidence type="ECO:0000313" key="2">
    <source>
        <dbReference type="EMBL" id="AXA62483.1"/>
    </source>
</evidence>
<dbReference type="Gene3D" id="1.10.10.2910">
    <property type="match status" value="1"/>
</dbReference>
<evidence type="ECO:0000259" key="1">
    <source>
        <dbReference type="Pfam" id="PF06114"/>
    </source>
</evidence>